<evidence type="ECO:0000256" key="2">
    <source>
        <dbReference type="ARBA" id="ARBA00022490"/>
    </source>
</evidence>
<comment type="catalytic activity">
    <reaction evidence="11">
        <text>isopentenyl diphosphate = dimethylallyl diphosphate</text>
        <dbReference type="Rhea" id="RHEA:23284"/>
        <dbReference type="ChEBI" id="CHEBI:57623"/>
        <dbReference type="ChEBI" id="CHEBI:128769"/>
        <dbReference type="EC" id="5.3.3.2"/>
    </reaction>
</comment>
<feature type="binding site" evidence="11">
    <location>
        <begin position="11"/>
        <end position="12"/>
    </location>
    <ligand>
        <name>substrate</name>
    </ligand>
</feature>
<accession>A0A4R6BWC1</accession>
<dbReference type="GO" id="GO:0010181">
    <property type="term" value="F:FMN binding"/>
    <property type="evidence" value="ECO:0007669"/>
    <property type="project" value="UniProtKB-UniRule"/>
</dbReference>
<dbReference type="EC" id="5.3.3.2" evidence="11"/>
<sequence length="346" mass="38321">MSYEKNKREQRKDDHIQLAIDHPDSPRSAFDEIRFIHQSIPSLNIDEVNLSTTIGNLKVNHPFYINAMTGGSKRAAEINEKLAIVARETHITMAVGSMHAALKDTALAHSYMVVRQQNPNGMIFGNVGADVDVDLALQAIDMIQADALQIHVNVPQELVMPEGSRQFSTWLSTIEKIVTRSSVPVIVKEVGFGMSQETFSQLMDIGVEIVDVSGRGGTDFIHVENERRSLKDMSYLKEWGQSTAVSLLEAKPFPELDVLASGGIRHPLDAIKCYALGAKAVGMSRNMLLLIEDQGIEGTIEYVESFKEQLKIIATMLGASTLQELQDKPIVLSPGLISWQEQRNLK</sequence>
<keyword evidence="3 11" id="KW-0285">Flavoprotein</keyword>
<dbReference type="GO" id="GO:0008299">
    <property type="term" value="P:isoprenoid biosynthetic process"/>
    <property type="evidence" value="ECO:0007669"/>
    <property type="project" value="UniProtKB-UniRule"/>
</dbReference>
<comment type="subunit">
    <text evidence="10 11">Homooctamer. Dimer of tetramers.</text>
</comment>
<comment type="caution">
    <text evidence="11">Lacks conserved residue(s) required for the propagation of feature annotation.</text>
</comment>
<feature type="binding site" evidence="11">
    <location>
        <position position="156"/>
    </location>
    <ligand>
        <name>substrate</name>
    </ligand>
</feature>
<dbReference type="CDD" id="cd02811">
    <property type="entry name" value="IDI-2_FMN"/>
    <property type="match status" value="1"/>
</dbReference>
<evidence type="ECO:0000313" key="13">
    <source>
        <dbReference type="EMBL" id="TDM12744.1"/>
    </source>
</evidence>
<comment type="cofactor">
    <cofactor evidence="1 11">
        <name>FMN</name>
        <dbReference type="ChEBI" id="CHEBI:58210"/>
    </cofactor>
</comment>
<gene>
    <name evidence="11" type="primary">fni</name>
    <name evidence="13" type="ORF">ERX29_01705</name>
</gene>
<name>A0A4R6BWC1_9STAP</name>
<comment type="cofactor">
    <cofactor evidence="11">
        <name>NADPH</name>
        <dbReference type="ChEBI" id="CHEBI:57783"/>
    </cofactor>
</comment>
<comment type="similarity">
    <text evidence="11">Belongs to the IPP isomerase type 2 family.</text>
</comment>
<dbReference type="Gene3D" id="3.20.20.70">
    <property type="entry name" value="Aldolase class I"/>
    <property type="match status" value="1"/>
</dbReference>
<feature type="binding site" evidence="11">
    <location>
        <position position="126"/>
    </location>
    <ligand>
        <name>FMN</name>
        <dbReference type="ChEBI" id="CHEBI:58210"/>
    </ligand>
</feature>
<evidence type="ECO:0000313" key="14">
    <source>
        <dbReference type="Proteomes" id="UP000294802"/>
    </source>
</evidence>
<evidence type="ECO:0000256" key="3">
    <source>
        <dbReference type="ARBA" id="ARBA00022630"/>
    </source>
</evidence>
<dbReference type="InterPro" id="IPR013785">
    <property type="entry name" value="Aldolase_TIM"/>
</dbReference>
<dbReference type="GO" id="GO:0004452">
    <property type="term" value="F:isopentenyl-diphosphate delta-isomerase activity"/>
    <property type="evidence" value="ECO:0007669"/>
    <property type="project" value="UniProtKB-UniRule"/>
</dbReference>
<feature type="domain" description="FMN-dependent dehydrogenase" evidence="12">
    <location>
        <begin position="165"/>
        <end position="328"/>
    </location>
</feature>
<comment type="caution">
    <text evidence="13">The sequence shown here is derived from an EMBL/GenBank/DDBJ whole genome shotgun (WGS) entry which is preliminary data.</text>
</comment>
<evidence type="ECO:0000256" key="1">
    <source>
        <dbReference type="ARBA" id="ARBA00001917"/>
    </source>
</evidence>
<dbReference type="GO" id="GO:0005737">
    <property type="term" value="C:cytoplasm"/>
    <property type="evidence" value="ECO:0007669"/>
    <property type="project" value="UniProtKB-SubCell"/>
</dbReference>
<dbReference type="OrthoDB" id="9795032at2"/>
<dbReference type="RefSeq" id="WP_133442959.1">
    <property type="nucleotide sequence ID" value="NZ_SCWB01000002.1"/>
</dbReference>
<evidence type="ECO:0000256" key="4">
    <source>
        <dbReference type="ARBA" id="ARBA00022643"/>
    </source>
</evidence>
<keyword evidence="5 11" id="KW-0479">Metal-binding</keyword>
<dbReference type="PIRSF" id="PIRSF003314">
    <property type="entry name" value="IPP_isomerase"/>
    <property type="match status" value="1"/>
</dbReference>
<feature type="binding site" evidence="11">
    <location>
        <begin position="284"/>
        <end position="285"/>
    </location>
    <ligand>
        <name>FMN</name>
        <dbReference type="ChEBI" id="CHEBI:58210"/>
    </ligand>
</feature>
<evidence type="ECO:0000256" key="8">
    <source>
        <dbReference type="ARBA" id="ARBA00023229"/>
    </source>
</evidence>
<keyword evidence="6 11" id="KW-0460">Magnesium</keyword>
<dbReference type="InterPro" id="IPR011179">
    <property type="entry name" value="IPdP_isomerase"/>
</dbReference>
<dbReference type="GO" id="GO:0070402">
    <property type="term" value="F:NADPH binding"/>
    <property type="evidence" value="ECO:0007669"/>
    <property type="project" value="UniProtKB-UniRule"/>
</dbReference>
<feature type="binding site" evidence="11">
    <location>
        <position position="213"/>
    </location>
    <ligand>
        <name>FMN</name>
        <dbReference type="ChEBI" id="CHEBI:58210"/>
    </ligand>
</feature>
<feature type="binding site" evidence="11">
    <location>
        <begin position="97"/>
        <end position="99"/>
    </location>
    <ligand>
        <name>substrate</name>
    </ligand>
</feature>
<feature type="binding site" evidence="11">
    <location>
        <begin position="67"/>
        <end position="69"/>
    </location>
    <ligand>
        <name>FMN</name>
        <dbReference type="ChEBI" id="CHEBI:58210"/>
    </ligand>
</feature>
<dbReference type="NCBIfam" id="TIGR02151">
    <property type="entry name" value="IPP_isom_2"/>
    <property type="match status" value="1"/>
</dbReference>
<keyword evidence="4 11" id="KW-0288">FMN</keyword>
<keyword evidence="2 11" id="KW-0963">Cytoplasm</keyword>
<dbReference type="PANTHER" id="PTHR43665:SF1">
    <property type="entry name" value="ISOPENTENYL-DIPHOSPHATE DELTA-ISOMERASE"/>
    <property type="match status" value="1"/>
</dbReference>
<comment type="function">
    <text evidence="11">Involved in the biosynthesis of isoprenoids. Catalyzes the 1,3-allylic rearrangement of the homoallylic substrate isopentenyl (IPP) to its allylic isomer, dimethylallyl diphosphate (DMAPP).</text>
</comment>
<feature type="binding site" evidence="11">
    <location>
        <begin position="263"/>
        <end position="265"/>
    </location>
    <ligand>
        <name>FMN</name>
        <dbReference type="ChEBI" id="CHEBI:58210"/>
    </ligand>
</feature>
<evidence type="ECO:0000256" key="6">
    <source>
        <dbReference type="ARBA" id="ARBA00022842"/>
    </source>
</evidence>
<dbReference type="AlphaFoldDB" id="A0A4R6BWC1"/>
<dbReference type="InterPro" id="IPR000262">
    <property type="entry name" value="FMN-dep_DH"/>
</dbReference>
<evidence type="ECO:0000256" key="5">
    <source>
        <dbReference type="ARBA" id="ARBA00022723"/>
    </source>
</evidence>
<protein>
    <recommendedName>
        <fullName evidence="11">Isopentenyl-diphosphate delta-isomerase</fullName>
        <shortName evidence="11">IPP isomerase</shortName>
        <ecNumber evidence="11">5.3.3.2</ecNumber>
    </recommendedName>
    <alternativeName>
        <fullName evidence="11">Isopentenyl diphosphate:dimethylallyl diphosphate isomerase</fullName>
    </alternativeName>
    <alternativeName>
        <fullName evidence="11">Isopentenyl pyrophosphate isomerase</fullName>
    </alternativeName>
    <alternativeName>
        <fullName evidence="11">Type 2 isopentenyl diphosphate isomerase</fullName>
        <shortName evidence="11">IDI-2</shortName>
    </alternativeName>
</protein>
<evidence type="ECO:0000256" key="7">
    <source>
        <dbReference type="ARBA" id="ARBA00022857"/>
    </source>
</evidence>
<proteinExistence type="inferred from homology"/>
<evidence type="ECO:0000256" key="11">
    <source>
        <dbReference type="HAMAP-Rule" id="MF_00354"/>
    </source>
</evidence>
<keyword evidence="8 11" id="KW-0414">Isoprene biosynthesis</keyword>
<organism evidence="13 14">
    <name type="scientific">Macrococcus lamae</name>
    <dbReference type="NCBI Taxonomy" id="198484"/>
    <lineage>
        <taxon>Bacteria</taxon>
        <taxon>Bacillati</taxon>
        <taxon>Bacillota</taxon>
        <taxon>Bacilli</taxon>
        <taxon>Bacillales</taxon>
        <taxon>Staphylococcaceae</taxon>
        <taxon>Macrococcus</taxon>
    </lineage>
</organism>
<dbReference type="HAMAP" id="MF_00354">
    <property type="entry name" value="Idi_2"/>
    <property type="match status" value="1"/>
</dbReference>
<comment type="subcellular location">
    <subcellularLocation>
        <location evidence="11">Cytoplasm</location>
    </subcellularLocation>
</comment>
<dbReference type="EMBL" id="SCWB01000002">
    <property type="protein sequence ID" value="TDM12744.1"/>
    <property type="molecule type" value="Genomic_DNA"/>
</dbReference>
<dbReference type="GO" id="GO:0016491">
    <property type="term" value="F:oxidoreductase activity"/>
    <property type="evidence" value="ECO:0007669"/>
    <property type="project" value="InterPro"/>
</dbReference>
<dbReference type="GO" id="GO:0000287">
    <property type="term" value="F:magnesium ion binding"/>
    <property type="evidence" value="ECO:0007669"/>
    <property type="project" value="UniProtKB-UniRule"/>
</dbReference>
<feature type="binding site" evidence="11">
    <location>
        <position position="218"/>
    </location>
    <ligand>
        <name>FMN</name>
        <dbReference type="ChEBI" id="CHEBI:58210"/>
    </ligand>
</feature>
<keyword evidence="14" id="KW-1185">Reference proteome</keyword>
<keyword evidence="7 11" id="KW-0521">NADP</keyword>
<dbReference type="PANTHER" id="PTHR43665">
    <property type="entry name" value="ISOPENTENYL-DIPHOSPHATE DELTA-ISOMERASE"/>
    <property type="match status" value="1"/>
</dbReference>
<feature type="binding site" evidence="11">
    <location>
        <position position="157"/>
    </location>
    <ligand>
        <name>Mg(2+)</name>
        <dbReference type="ChEBI" id="CHEBI:18420"/>
    </ligand>
</feature>
<dbReference type="SUPFAM" id="SSF51395">
    <property type="entry name" value="FMN-linked oxidoreductases"/>
    <property type="match status" value="1"/>
</dbReference>
<keyword evidence="9 11" id="KW-0413">Isomerase</keyword>
<feature type="binding site" evidence="11">
    <location>
        <position position="188"/>
    </location>
    <ligand>
        <name>FMN</name>
        <dbReference type="ChEBI" id="CHEBI:58210"/>
    </ligand>
</feature>
<evidence type="ECO:0000256" key="9">
    <source>
        <dbReference type="ARBA" id="ARBA00023235"/>
    </source>
</evidence>
<evidence type="ECO:0000259" key="12">
    <source>
        <dbReference type="Pfam" id="PF01070"/>
    </source>
</evidence>
<feature type="binding site" evidence="11">
    <location>
        <position position="97"/>
    </location>
    <ligand>
        <name>FMN</name>
        <dbReference type="ChEBI" id="CHEBI:58210"/>
    </ligand>
</feature>
<dbReference type="Proteomes" id="UP000294802">
    <property type="component" value="Unassembled WGS sequence"/>
</dbReference>
<dbReference type="Pfam" id="PF01070">
    <property type="entry name" value="FMN_dh"/>
    <property type="match status" value="1"/>
</dbReference>
<reference evidence="13 14" key="1">
    <citation type="submission" date="2019-01" db="EMBL/GenBank/DDBJ databases">
        <title>Draft genome sequences of the type strains of six Macrococcus species.</title>
        <authorList>
            <person name="Mazhar S."/>
            <person name="Altermann E."/>
            <person name="Hill C."/>
            <person name="Mcauliffe O."/>
        </authorList>
    </citation>
    <scope>NUCLEOTIDE SEQUENCE [LARGE SCALE GENOMIC DNA]</scope>
    <source>
        <strain evidence="13 14">CCM4815</strain>
    </source>
</reference>
<comment type="cofactor">
    <cofactor evidence="11">
        <name>Mg(2+)</name>
        <dbReference type="ChEBI" id="CHEBI:18420"/>
    </cofactor>
</comment>
<evidence type="ECO:0000256" key="10">
    <source>
        <dbReference type="ARBA" id="ARBA00025810"/>
    </source>
</evidence>